<dbReference type="InterPro" id="IPR002523">
    <property type="entry name" value="MgTranspt_CorA/ZnTranspt_ZntB"/>
</dbReference>
<dbReference type="EMBL" id="CAJOAZ010003415">
    <property type="protein sequence ID" value="CAF4006189.1"/>
    <property type="molecule type" value="Genomic_DNA"/>
</dbReference>
<evidence type="ECO:0000256" key="4">
    <source>
        <dbReference type="SAM" id="MobiDB-lite"/>
    </source>
</evidence>
<dbReference type="Pfam" id="PF01544">
    <property type="entry name" value="CorA"/>
    <property type="match status" value="1"/>
</dbReference>
<dbReference type="Proteomes" id="UP000663844">
    <property type="component" value="Unassembled WGS sequence"/>
</dbReference>
<dbReference type="GO" id="GO:0005886">
    <property type="term" value="C:plasma membrane"/>
    <property type="evidence" value="ECO:0007669"/>
    <property type="project" value="UniProtKB-SubCell"/>
</dbReference>
<comment type="caution">
    <text evidence="6">The sequence shown here is derived from an EMBL/GenBank/DDBJ whole genome shotgun (WGS) entry which is preliminary data.</text>
</comment>
<dbReference type="GO" id="GO:0015087">
    <property type="term" value="F:cobalt ion transmembrane transporter activity"/>
    <property type="evidence" value="ECO:0007669"/>
    <property type="project" value="TreeGrafter"/>
</dbReference>
<reference evidence="6" key="1">
    <citation type="submission" date="2021-02" db="EMBL/GenBank/DDBJ databases">
        <authorList>
            <person name="Nowell W R."/>
        </authorList>
    </citation>
    <scope>NUCLEOTIDE SEQUENCE</scope>
</reference>
<feature type="region of interest" description="Disordered" evidence="4">
    <location>
        <begin position="99"/>
        <end position="128"/>
    </location>
</feature>
<keyword evidence="5" id="KW-0472">Membrane</keyword>
<keyword evidence="3" id="KW-1003">Cell membrane</keyword>
<evidence type="ECO:0000313" key="7">
    <source>
        <dbReference type="Proteomes" id="UP000663844"/>
    </source>
</evidence>
<protein>
    <submittedName>
        <fullName evidence="6">Uncharacterized protein</fullName>
    </submittedName>
</protein>
<accession>A0A819NZP4</accession>
<evidence type="ECO:0000256" key="1">
    <source>
        <dbReference type="ARBA" id="ARBA00004651"/>
    </source>
</evidence>
<keyword evidence="5" id="KW-1133">Transmembrane helix</keyword>
<dbReference type="GO" id="GO:0000287">
    <property type="term" value="F:magnesium ion binding"/>
    <property type="evidence" value="ECO:0007669"/>
    <property type="project" value="TreeGrafter"/>
</dbReference>
<evidence type="ECO:0000256" key="3">
    <source>
        <dbReference type="ARBA" id="ARBA00022475"/>
    </source>
</evidence>
<dbReference type="Gene3D" id="3.30.460.20">
    <property type="entry name" value="CorA soluble domain-like"/>
    <property type="match status" value="1"/>
</dbReference>
<dbReference type="GO" id="GO:0050897">
    <property type="term" value="F:cobalt ion binding"/>
    <property type="evidence" value="ECO:0007669"/>
    <property type="project" value="TreeGrafter"/>
</dbReference>
<name>A0A819NZP4_9BILA</name>
<sequence length="356" mass="41987">MRAYGLKYLDEPRTWNEILNNLYLYFGIIFGVMLYWVGSASLLFCFVWFIKRHFKVDRNSTVIEAPHLRSIQLLRRDKHSEKRWTIALKKKCLEVLSSNSTRTNESSSKHLISKGTNHNDPSKREPATLHYSSYDENSSCIQKEFKTVKDIKKQLEKDSKKIRDRMTWIDINGFHDTEIINCLGEHFDIDSLVQTDMKTNEQCTKLDVLEADGKGALFLVCQLFHYDPISEKLCIEQIRFYLKENLLITFQETETTLFDKIKYRIYSTIEGDTIRKSKIDYLFYSLLDVIVSHHKTVLNMLTELGPYHKQSYLFTRYYFATRSNYYDIAEGEKYSDNNTTVNKYLFQTPVESRGTT</sequence>
<proteinExistence type="predicted"/>
<dbReference type="PANTHER" id="PTHR46494:SF1">
    <property type="entry name" value="CORA FAMILY METAL ION TRANSPORTER (EUROFUNG)"/>
    <property type="match status" value="1"/>
</dbReference>
<gene>
    <name evidence="6" type="ORF">OXD698_LOCUS29818</name>
</gene>
<evidence type="ECO:0000256" key="2">
    <source>
        <dbReference type="ARBA" id="ARBA00022448"/>
    </source>
</evidence>
<feature type="transmembrane region" description="Helical" evidence="5">
    <location>
        <begin position="22"/>
        <end position="50"/>
    </location>
</feature>
<keyword evidence="2" id="KW-0813">Transport</keyword>
<dbReference type="AlphaFoldDB" id="A0A819NZP4"/>
<evidence type="ECO:0000256" key="5">
    <source>
        <dbReference type="SAM" id="Phobius"/>
    </source>
</evidence>
<comment type="subcellular location">
    <subcellularLocation>
        <location evidence="1">Cell membrane</location>
        <topology evidence="1">Multi-pass membrane protein</topology>
    </subcellularLocation>
</comment>
<dbReference type="SUPFAM" id="SSF143865">
    <property type="entry name" value="CorA soluble domain-like"/>
    <property type="match status" value="1"/>
</dbReference>
<dbReference type="PANTHER" id="PTHR46494">
    <property type="entry name" value="CORA FAMILY METAL ION TRANSPORTER (EUROFUNG)"/>
    <property type="match status" value="1"/>
</dbReference>
<dbReference type="GO" id="GO:0015095">
    <property type="term" value="F:magnesium ion transmembrane transporter activity"/>
    <property type="evidence" value="ECO:0007669"/>
    <property type="project" value="TreeGrafter"/>
</dbReference>
<evidence type="ECO:0000313" key="6">
    <source>
        <dbReference type="EMBL" id="CAF4006189.1"/>
    </source>
</evidence>
<dbReference type="InterPro" id="IPR045861">
    <property type="entry name" value="CorA_cytoplasmic_dom"/>
</dbReference>
<organism evidence="6 7">
    <name type="scientific">Adineta steineri</name>
    <dbReference type="NCBI Taxonomy" id="433720"/>
    <lineage>
        <taxon>Eukaryota</taxon>
        <taxon>Metazoa</taxon>
        <taxon>Spiralia</taxon>
        <taxon>Gnathifera</taxon>
        <taxon>Rotifera</taxon>
        <taxon>Eurotatoria</taxon>
        <taxon>Bdelloidea</taxon>
        <taxon>Adinetida</taxon>
        <taxon>Adinetidae</taxon>
        <taxon>Adineta</taxon>
    </lineage>
</organism>
<keyword evidence="5" id="KW-0812">Transmembrane</keyword>